<proteinExistence type="predicted"/>
<sequence length="395" mass="45747">MGKLEEYLKQREDITNYLEALVQVHKEALSDGSDGNQLDTVREHISVCFSDLLKINDKLISHNGILKNEMSKLIEVRAEVLELSTKEIELLKEKHIWDFDSSVPNKVLDNRTTKFTFETHYRDDMNNYIELVGITNTSLSRDYKEDNHGIEDNLYQKNTYEGSDENNSVLTRDDTLKCMTYLHNASSAVNKDIQALEGIIKNMKKDQNFLQDELKIQTSKIRTIKKRILNDIETINRRTEKILKEINLTIPNQSEVKDKKLISLAKGNSINNQIQLSREKVELEIEFIDIKKDTFAHMFKELKNETSGLKSQNELWKDCLEEVVSLEKKLKYKISRKGSGPIIPTDLIKIIQTSLNYLQELMNLNNSKVISSIIEDEKDTLIRACKELKKQLPVI</sequence>
<dbReference type="EMBL" id="CAEFZW010000010">
    <property type="protein sequence ID" value="CAB4256526.1"/>
    <property type="molecule type" value="Genomic_DNA"/>
</dbReference>
<dbReference type="OrthoDB" id="4066450at2759"/>
<dbReference type="RefSeq" id="XP_041408370.1">
    <property type="nucleotide sequence ID" value="XM_041552436.1"/>
</dbReference>
<comment type="caution">
    <text evidence="1">The sequence shown here is derived from an EMBL/GenBank/DDBJ whole genome shotgun (WGS) entry which is preliminary data.</text>
</comment>
<dbReference type="AlphaFoldDB" id="A0A8H2VIV2"/>
<organism evidence="1 2">
    <name type="scientific">Maudiozyma barnettii</name>
    <dbReference type="NCBI Taxonomy" id="61262"/>
    <lineage>
        <taxon>Eukaryota</taxon>
        <taxon>Fungi</taxon>
        <taxon>Dikarya</taxon>
        <taxon>Ascomycota</taxon>
        <taxon>Saccharomycotina</taxon>
        <taxon>Saccharomycetes</taxon>
        <taxon>Saccharomycetales</taxon>
        <taxon>Saccharomycetaceae</taxon>
        <taxon>Maudiozyma</taxon>
    </lineage>
</organism>
<dbReference type="Proteomes" id="UP000644660">
    <property type="component" value="Unassembled WGS sequence"/>
</dbReference>
<name>A0A8H2VIV2_9SACH</name>
<dbReference type="GeneID" id="64859606"/>
<keyword evidence="2" id="KW-1185">Reference proteome</keyword>
<evidence type="ECO:0000313" key="2">
    <source>
        <dbReference type="Proteomes" id="UP000644660"/>
    </source>
</evidence>
<accession>A0A8H2VIV2</accession>
<protein>
    <submittedName>
        <fullName evidence="1">Similar to Saccharomyces cerevisiae YLR431C ATG23 Peripheral membrane protein required for the cytoplasm-to-vacuole targeting (Cvt) pathway and efficient macroautophagy</fullName>
    </submittedName>
</protein>
<gene>
    <name evidence="1" type="ORF">KABA2_10S01122</name>
</gene>
<reference evidence="1 2" key="1">
    <citation type="submission" date="2020-05" db="EMBL/GenBank/DDBJ databases">
        <authorList>
            <person name="Casaregola S."/>
            <person name="Devillers H."/>
            <person name="Grondin C."/>
        </authorList>
    </citation>
    <scope>NUCLEOTIDE SEQUENCE [LARGE SCALE GENOMIC DNA]</scope>
    <source>
        <strain evidence="1 2">CLIB 1767</strain>
    </source>
</reference>
<evidence type="ECO:0000313" key="1">
    <source>
        <dbReference type="EMBL" id="CAB4256526.1"/>
    </source>
</evidence>